<feature type="region of interest" description="Disordered" evidence="1">
    <location>
        <begin position="315"/>
        <end position="358"/>
    </location>
</feature>
<dbReference type="GO" id="GO:0046982">
    <property type="term" value="F:protein heterodimerization activity"/>
    <property type="evidence" value="ECO:0007669"/>
    <property type="project" value="InterPro"/>
</dbReference>
<name>A0A1X0SEH6_RHIZD</name>
<proteinExistence type="predicted"/>
<dbReference type="EMBL" id="KV921264">
    <property type="protein sequence ID" value="ORE22710.1"/>
    <property type="molecule type" value="Genomic_DNA"/>
</dbReference>
<evidence type="ECO:0000313" key="2">
    <source>
        <dbReference type="EMBL" id="ORE22710.1"/>
    </source>
</evidence>
<dbReference type="InterPro" id="IPR009072">
    <property type="entry name" value="Histone-fold"/>
</dbReference>
<protein>
    <submittedName>
        <fullName evidence="2">Uncharacterized protein</fullName>
    </submittedName>
</protein>
<organism evidence="2 3">
    <name type="scientific">Rhizopus microsporus</name>
    <dbReference type="NCBI Taxonomy" id="58291"/>
    <lineage>
        <taxon>Eukaryota</taxon>
        <taxon>Fungi</taxon>
        <taxon>Fungi incertae sedis</taxon>
        <taxon>Mucoromycota</taxon>
        <taxon>Mucoromycotina</taxon>
        <taxon>Mucoromycetes</taxon>
        <taxon>Mucorales</taxon>
        <taxon>Mucorineae</taxon>
        <taxon>Rhizopodaceae</taxon>
        <taxon>Rhizopus</taxon>
    </lineage>
</organism>
<feature type="compositionally biased region" description="Low complexity" evidence="1">
    <location>
        <begin position="317"/>
        <end position="332"/>
    </location>
</feature>
<evidence type="ECO:0000313" key="3">
    <source>
        <dbReference type="Proteomes" id="UP000242381"/>
    </source>
</evidence>
<evidence type="ECO:0000256" key="1">
    <source>
        <dbReference type="SAM" id="MobiDB-lite"/>
    </source>
</evidence>
<sequence>MILFRGKAGALKTKWIKFMAITFVCQRAAHAIIAEAGSIRISNEGLDAINAFIDEFLFILLRACPSTHLDSIKTNIKQLLPNSLGKNALIEADMEISTIRTKPSTPLDVDTIRTACAHHCALSDYKGTRDVSNVIIVYLTVIIEHMAEYLLTSIAEEARAECIRVKDVILFLLNDSKVNLVFQKMQLKDQLQKKLLSYIRASSISTVDLEPEKSKTYIEPSTPRKSTESTHTQSTKTTSKSQFSLFGNKRKHSIRFSLSKKSSSFVNTLPSPTSSPLANDFEDLFRSGQTKKVSLTPHRLKTIEIVSPTPVTPIYHTSPPLTPASSLASRPSQRSKQSMIIEEEEEEEAKTKEQKTPTIDTNIIERPSSLVLKRASTGQRPPSFHEHVLLGGRLETQDQMLLNNRLSDELSQGLVYVVPPPVPIVRSKRRVIGIDKACQTDIEDEEEWFLDNCNSINSKNNNSSNNGCNAEQEQLIVEWLLG</sequence>
<reference evidence="2 3" key="1">
    <citation type="journal article" date="2016" name="Proc. Natl. Acad. Sci. U.S.A.">
        <title>Lipid metabolic changes in an early divergent fungus govern the establishment of a mutualistic symbiosis with endobacteria.</title>
        <authorList>
            <person name="Lastovetsky O.A."/>
            <person name="Gaspar M.L."/>
            <person name="Mondo S.J."/>
            <person name="LaButti K.M."/>
            <person name="Sandor L."/>
            <person name="Grigoriev I.V."/>
            <person name="Henry S.A."/>
            <person name="Pawlowska T.E."/>
        </authorList>
    </citation>
    <scope>NUCLEOTIDE SEQUENCE [LARGE SCALE GENOMIC DNA]</scope>
    <source>
        <strain evidence="2 3">ATCC 11559</strain>
    </source>
</reference>
<dbReference type="Proteomes" id="UP000242381">
    <property type="component" value="Unassembled WGS sequence"/>
</dbReference>
<dbReference type="VEuPathDB" id="FungiDB:BCV72DRAFT_239652"/>
<gene>
    <name evidence="2" type="ORF">BCV71DRAFT_231177</name>
</gene>
<dbReference type="Gene3D" id="1.10.20.10">
    <property type="entry name" value="Histone, subunit A"/>
    <property type="match status" value="1"/>
</dbReference>
<accession>A0A1X0SEH6</accession>
<feature type="compositionally biased region" description="Low complexity" evidence="1">
    <location>
        <begin position="229"/>
        <end position="242"/>
    </location>
</feature>
<dbReference type="AlphaFoldDB" id="A0A1X0SEH6"/>
<feature type="region of interest" description="Disordered" evidence="1">
    <location>
        <begin position="213"/>
        <end position="242"/>
    </location>
</feature>
<dbReference type="OMA" id="IRTACAH"/>